<dbReference type="PANTHER" id="PTHR43201:SF5">
    <property type="entry name" value="MEDIUM-CHAIN ACYL-COA LIGASE ACSF2, MITOCHONDRIAL"/>
    <property type="match status" value="1"/>
</dbReference>
<gene>
    <name evidence="5" type="ORF">HLI_15815</name>
</gene>
<sequence length="489" mass="55155">MALIGERIHEKARCFPEKEAVVHGRTVLTYEELLYQMMTLKRQCTYQLGSMKGKKISFLLPNGPEWLVVFLAVSSSGGIVIPLDPKWPKSQLDDVLLDADPDLIIYDKDLTDLSGRDHAYTWDEISIFPELELPAEQINDDDIFYIGYTSGTTGRPKGFMRAHASWADCFSEGAEVFSLKQEDRIFSPGPLVHSHFLYASIQALHLGTTLHLVSSFQAEEVWRVLEDKDITVLYIVPTMFEALKRTEISGHASYLKTMISSGAKWEKPSKRQASQLFPETDIYEFFGASELSFVSVQTVSGRNLPDGAIGTPFPQVEWSIRIDAGDEAAEGEVGMLFVKSPWIFEGYLNRPEQTAEMFDGDWATVGDLAYKNERGQVILSGRKQNMIISGGLNIYPEEVERVIRDHPAIDEVIVLGQPDSYWGEKVTAVYTGDKSLCVDQLELFCKQWLPKYKCPKEWVAVADFLYTSSGKVARKQMLDWLAEKEGFHG</sequence>
<dbReference type="PANTHER" id="PTHR43201">
    <property type="entry name" value="ACYL-COA SYNTHETASE"/>
    <property type="match status" value="1"/>
</dbReference>
<feature type="domain" description="AMP-dependent synthetase/ligase" evidence="3">
    <location>
        <begin position="9"/>
        <end position="348"/>
    </location>
</feature>
<evidence type="ECO:0000259" key="4">
    <source>
        <dbReference type="Pfam" id="PF13193"/>
    </source>
</evidence>
<evidence type="ECO:0000313" key="5">
    <source>
        <dbReference type="EMBL" id="QAS53562.1"/>
    </source>
</evidence>
<dbReference type="Proteomes" id="UP000287756">
    <property type="component" value="Chromosome"/>
</dbReference>
<dbReference type="OrthoDB" id="9757771at2"/>
<evidence type="ECO:0000313" key="6">
    <source>
        <dbReference type="Proteomes" id="UP000287756"/>
    </source>
</evidence>
<dbReference type="Gene3D" id="3.30.300.30">
    <property type="match status" value="1"/>
</dbReference>
<organism evidence="5 6">
    <name type="scientific">Halobacillus litoralis</name>
    <dbReference type="NCBI Taxonomy" id="45668"/>
    <lineage>
        <taxon>Bacteria</taxon>
        <taxon>Bacillati</taxon>
        <taxon>Bacillota</taxon>
        <taxon>Bacilli</taxon>
        <taxon>Bacillales</taxon>
        <taxon>Bacillaceae</taxon>
        <taxon>Halobacillus</taxon>
    </lineage>
</organism>
<evidence type="ECO:0000259" key="3">
    <source>
        <dbReference type="Pfam" id="PF00501"/>
    </source>
</evidence>
<dbReference type="Pfam" id="PF00501">
    <property type="entry name" value="AMP-binding"/>
    <property type="match status" value="1"/>
</dbReference>
<reference evidence="5 6" key="1">
    <citation type="submission" date="2018-01" db="EMBL/GenBank/DDBJ databases">
        <title>The whole genome sequencing and assembly of Halobacillus litoralis ERB031 strain.</title>
        <authorList>
            <person name="Lee S.-J."/>
            <person name="Park M.-K."/>
            <person name="Kim J.-Y."/>
            <person name="Lee Y.-J."/>
            <person name="Yi H."/>
            <person name="Bahn Y.-S."/>
            <person name="Kim J.F."/>
            <person name="Lee D.-W."/>
        </authorList>
    </citation>
    <scope>NUCLEOTIDE SEQUENCE [LARGE SCALE GENOMIC DNA]</scope>
    <source>
        <strain evidence="5 6">ERB 031</strain>
    </source>
</reference>
<dbReference type="PROSITE" id="PS00455">
    <property type="entry name" value="AMP_BINDING"/>
    <property type="match status" value="1"/>
</dbReference>
<comment type="similarity">
    <text evidence="1">Belongs to the ATP-dependent AMP-binding enzyme family.</text>
</comment>
<dbReference type="InterPro" id="IPR042099">
    <property type="entry name" value="ANL_N_sf"/>
</dbReference>
<dbReference type="InterPro" id="IPR025110">
    <property type="entry name" value="AMP-bd_C"/>
</dbReference>
<dbReference type="GO" id="GO:0006631">
    <property type="term" value="P:fatty acid metabolic process"/>
    <property type="evidence" value="ECO:0007669"/>
    <property type="project" value="TreeGrafter"/>
</dbReference>
<dbReference type="AlphaFoldDB" id="A0A410MFQ7"/>
<dbReference type="InterPro" id="IPR000873">
    <property type="entry name" value="AMP-dep_synth/lig_dom"/>
</dbReference>
<evidence type="ECO:0000256" key="1">
    <source>
        <dbReference type="ARBA" id="ARBA00006432"/>
    </source>
</evidence>
<dbReference type="Gene3D" id="3.40.50.12780">
    <property type="entry name" value="N-terminal domain of ligase-like"/>
    <property type="match status" value="1"/>
</dbReference>
<dbReference type="InterPro" id="IPR020845">
    <property type="entry name" value="AMP-binding_CS"/>
</dbReference>
<dbReference type="KEGG" id="hli:HLI_15815"/>
<dbReference type="SUPFAM" id="SSF56801">
    <property type="entry name" value="Acetyl-CoA synthetase-like"/>
    <property type="match status" value="1"/>
</dbReference>
<evidence type="ECO:0000256" key="2">
    <source>
        <dbReference type="ARBA" id="ARBA00022598"/>
    </source>
</evidence>
<keyword evidence="2" id="KW-0436">Ligase</keyword>
<name>A0A410MFQ7_9BACI</name>
<protein>
    <submittedName>
        <fullName evidence="5">Acyl-CoA synthetase</fullName>
    </submittedName>
</protein>
<dbReference type="RefSeq" id="WP_128525835.1">
    <property type="nucleotide sequence ID" value="NZ_CANLVY010000001.1"/>
</dbReference>
<feature type="domain" description="AMP-binding enzyme C-terminal" evidence="4">
    <location>
        <begin position="398"/>
        <end position="471"/>
    </location>
</feature>
<dbReference type="InterPro" id="IPR045851">
    <property type="entry name" value="AMP-bd_C_sf"/>
</dbReference>
<accession>A0A410MFQ7</accession>
<dbReference type="Pfam" id="PF13193">
    <property type="entry name" value="AMP-binding_C"/>
    <property type="match status" value="1"/>
</dbReference>
<dbReference type="EMBL" id="CP026118">
    <property type="protein sequence ID" value="QAS53562.1"/>
    <property type="molecule type" value="Genomic_DNA"/>
</dbReference>
<proteinExistence type="inferred from homology"/>
<dbReference type="GO" id="GO:0031956">
    <property type="term" value="F:medium-chain fatty acid-CoA ligase activity"/>
    <property type="evidence" value="ECO:0007669"/>
    <property type="project" value="TreeGrafter"/>
</dbReference>